<dbReference type="PROSITE" id="PS51379">
    <property type="entry name" value="4FE4S_FER_2"/>
    <property type="match status" value="1"/>
</dbReference>
<organism evidence="11 12">
    <name type="scientific">Deinobacterium chartae</name>
    <dbReference type="NCBI Taxonomy" id="521158"/>
    <lineage>
        <taxon>Bacteria</taxon>
        <taxon>Thermotogati</taxon>
        <taxon>Deinococcota</taxon>
        <taxon>Deinococci</taxon>
        <taxon>Deinococcales</taxon>
        <taxon>Deinococcaceae</taxon>
        <taxon>Deinobacterium</taxon>
    </lineage>
</organism>
<evidence type="ECO:0000259" key="10">
    <source>
        <dbReference type="PROSITE" id="PS51379"/>
    </source>
</evidence>
<dbReference type="InterPro" id="IPR050294">
    <property type="entry name" value="RnfB_subfamily"/>
</dbReference>
<comment type="function">
    <text evidence="9">Ferredoxins are iron-sulfur proteins that transfer electrons in a wide variety of metabolic reactions.</text>
</comment>
<evidence type="ECO:0000256" key="1">
    <source>
        <dbReference type="ARBA" id="ARBA00001927"/>
    </source>
</evidence>
<comment type="cofactor">
    <cofactor evidence="1">
        <name>[3Fe-4S] cluster</name>
        <dbReference type="ChEBI" id="CHEBI:21137"/>
    </cofactor>
</comment>
<dbReference type="InterPro" id="IPR017900">
    <property type="entry name" value="4Fe4S_Fe_S_CS"/>
</dbReference>
<dbReference type="PRINTS" id="PR00354">
    <property type="entry name" value="7FE8SFRDOXIN"/>
</dbReference>
<evidence type="ECO:0000256" key="6">
    <source>
        <dbReference type="ARBA" id="ARBA00022982"/>
    </source>
</evidence>
<proteinExistence type="predicted"/>
<dbReference type="PANTHER" id="PTHR42859:SF2">
    <property type="entry name" value="FERREDOXIN"/>
    <property type="match status" value="1"/>
</dbReference>
<comment type="cofactor">
    <cofactor evidence="2 9">
        <name>[4Fe-4S] cluster</name>
        <dbReference type="ChEBI" id="CHEBI:49883"/>
    </cofactor>
</comment>
<dbReference type="InterPro" id="IPR000813">
    <property type="entry name" value="7Fe_ferredoxin"/>
</dbReference>
<keyword evidence="6 9" id="KW-0249">Electron transport</keyword>
<keyword evidence="7 9" id="KW-0408">Iron</keyword>
<dbReference type="SUPFAM" id="SSF54862">
    <property type="entry name" value="4Fe-4S ferredoxins"/>
    <property type="match status" value="1"/>
</dbReference>
<evidence type="ECO:0000256" key="5">
    <source>
        <dbReference type="ARBA" id="ARBA00022723"/>
    </source>
</evidence>
<evidence type="ECO:0000256" key="7">
    <source>
        <dbReference type="ARBA" id="ARBA00023004"/>
    </source>
</evidence>
<dbReference type="AlphaFoldDB" id="A0A841I131"/>
<gene>
    <name evidence="11" type="ORF">HNR42_002828</name>
</gene>
<dbReference type="Proteomes" id="UP000569951">
    <property type="component" value="Unassembled WGS sequence"/>
</dbReference>
<protein>
    <recommendedName>
        <fullName evidence="9">Ferredoxin</fullName>
    </recommendedName>
</protein>
<dbReference type="EMBL" id="JACHHG010000011">
    <property type="protein sequence ID" value="MBB6099387.1"/>
    <property type="molecule type" value="Genomic_DNA"/>
</dbReference>
<keyword evidence="5 9" id="KW-0479">Metal-binding</keyword>
<sequence length="78" mass="8624">MPHIITSPCIGVKDQACTEVCPVECIYEGEDQFLIHPDECIDCGACVPACPVSAIFPEEDVPENEQPFIRKNYAHFGL</sequence>
<keyword evidence="12" id="KW-1185">Reference proteome</keyword>
<evidence type="ECO:0000313" key="12">
    <source>
        <dbReference type="Proteomes" id="UP000569951"/>
    </source>
</evidence>
<comment type="caution">
    <text evidence="11">The sequence shown here is derived from an EMBL/GenBank/DDBJ whole genome shotgun (WGS) entry which is preliminary data.</text>
</comment>
<keyword evidence="4 9" id="KW-0004">4Fe-4S</keyword>
<keyword evidence="8 9" id="KW-0411">Iron-sulfur</keyword>
<evidence type="ECO:0000256" key="2">
    <source>
        <dbReference type="ARBA" id="ARBA00001966"/>
    </source>
</evidence>
<dbReference type="GO" id="GO:0009055">
    <property type="term" value="F:electron transfer activity"/>
    <property type="evidence" value="ECO:0007669"/>
    <property type="project" value="UniProtKB-UniRule"/>
</dbReference>
<dbReference type="Gene3D" id="3.30.70.20">
    <property type="match status" value="1"/>
</dbReference>
<dbReference type="PANTHER" id="PTHR42859">
    <property type="entry name" value="OXIDOREDUCTASE"/>
    <property type="match status" value="1"/>
</dbReference>
<dbReference type="GO" id="GO:0046872">
    <property type="term" value="F:metal ion binding"/>
    <property type="evidence" value="ECO:0007669"/>
    <property type="project" value="UniProtKB-UniRule"/>
</dbReference>
<name>A0A841I131_9DEIO</name>
<dbReference type="Pfam" id="PF00037">
    <property type="entry name" value="Fer4"/>
    <property type="match status" value="1"/>
</dbReference>
<feature type="domain" description="4Fe-4S ferredoxin-type" evidence="10">
    <location>
        <begin position="31"/>
        <end position="60"/>
    </location>
</feature>
<dbReference type="GO" id="GO:0051539">
    <property type="term" value="F:4 iron, 4 sulfur cluster binding"/>
    <property type="evidence" value="ECO:0007669"/>
    <property type="project" value="UniProtKB-UniRule"/>
</dbReference>
<evidence type="ECO:0000256" key="9">
    <source>
        <dbReference type="RuleBase" id="RU365098"/>
    </source>
</evidence>
<dbReference type="PROSITE" id="PS00198">
    <property type="entry name" value="4FE4S_FER_1"/>
    <property type="match status" value="1"/>
</dbReference>
<dbReference type="RefSeq" id="WP_183988144.1">
    <property type="nucleotide sequence ID" value="NZ_JACHHG010000011.1"/>
</dbReference>
<evidence type="ECO:0000256" key="4">
    <source>
        <dbReference type="ARBA" id="ARBA00022485"/>
    </source>
</evidence>
<evidence type="ECO:0000256" key="3">
    <source>
        <dbReference type="ARBA" id="ARBA00022448"/>
    </source>
</evidence>
<keyword evidence="3 9" id="KW-0813">Transport</keyword>
<dbReference type="InterPro" id="IPR017896">
    <property type="entry name" value="4Fe4S_Fe-S-bd"/>
</dbReference>
<reference evidence="11 12" key="1">
    <citation type="submission" date="2020-08" db="EMBL/GenBank/DDBJ databases">
        <title>Genomic Encyclopedia of Type Strains, Phase IV (KMG-IV): sequencing the most valuable type-strain genomes for metagenomic binning, comparative biology and taxonomic classification.</title>
        <authorList>
            <person name="Goeker M."/>
        </authorList>
    </citation>
    <scope>NUCLEOTIDE SEQUENCE [LARGE SCALE GENOMIC DNA]</scope>
    <source>
        <strain evidence="11 12">DSM 21458</strain>
    </source>
</reference>
<evidence type="ECO:0000313" key="11">
    <source>
        <dbReference type="EMBL" id="MBB6099387.1"/>
    </source>
</evidence>
<accession>A0A841I131</accession>
<evidence type="ECO:0000256" key="8">
    <source>
        <dbReference type="ARBA" id="ARBA00023014"/>
    </source>
</evidence>